<keyword evidence="5" id="KW-0675">Receptor</keyword>
<dbReference type="RefSeq" id="WP_331809174.1">
    <property type="nucleotide sequence ID" value="NZ_JAZHOU010000001.1"/>
</dbReference>
<dbReference type="SUPFAM" id="SSF56935">
    <property type="entry name" value="Porins"/>
    <property type="match status" value="1"/>
</dbReference>
<dbReference type="InterPro" id="IPR036942">
    <property type="entry name" value="Beta-barrel_TonB_sf"/>
</dbReference>
<proteinExistence type="predicted"/>
<feature type="domain" description="TonB-dependent receptor plug" evidence="4">
    <location>
        <begin position="143"/>
        <end position="219"/>
    </location>
</feature>
<dbReference type="Gene3D" id="2.40.170.20">
    <property type="entry name" value="TonB-dependent receptor, beta-barrel domain"/>
    <property type="match status" value="1"/>
</dbReference>
<evidence type="ECO:0000256" key="3">
    <source>
        <dbReference type="ARBA" id="ARBA00023237"/>
    </source>
</evidence>
<keyword evidence="6" id="KW-1185">Reference proteome</keyword>
<reference evidence="5 6" key="1">
    <citation type="submission" date="2024-02" db="EMBL/GenBank/DDBJ databases">
        <title>Winogradskyella poriferorum JCM 12885.</title>
        <authorList>
            <person name="Zhang D.-F."/>
            <person name="Fu Z.-Y."/>
        </authorList>
    </citation>
    <scope>NUCLEOTIDE SEQUENCE [LARGE SCALE GENOMIC DNA]</scope>
    <source>
        <strain evidence="5 6">JCM 12885</strain>
    </source>
</reference>
<comment type="subcellular location">
    <subcellularLocation>
        <location evidence="1">Cell outer membrane</location>
    </subcellularLocation>
</comment>
<dbReference type="Proteomes" id="UP001356704">
    <property type="component" value="Unassembled WGS sequence"/>
</dbReference>
<dbReference type="Gene3D" id="3.55.50.30">
    <property type="match status" value="1"/>
</dbReference>
<keyword evidence="2" id="KW-0472">Membrane</keyword>
<dbReference type="Gene3D" id="2.170.130.10">
    <property type="entry name" value="TonB-dependent receptor, plug domain"/>
    <property type="match status" value="1"/>
</dbReference>
<evidence type="ECO:0000259" key="4">
    <source>
        <dbReference type="Pfam" id="PF07715"/>
    </source>
</evidence>
<dbReference type="InterPro" id="IPR037066">
    <property type="entry name" value="Plug_dom_sf"/>
</dbReference>
<evidence type="ECO:0000256" key="2">
    <source>
        <dbReference type="ARBA" id="ARBA00023136"/>
    </source>
</evidence>
<dbReference type="InterPro" id="IPR012910">
    <property type="entry name" value="Plug_dom"/>
</dbReference>
<dbReference type="Pfam" id="PF07715">
    <property type="entry name" value="Plug"/>
    <property type="match status" value="1"/>
</dbReference>
<keyword evidence="3" id="KW-0998">Cell outer membrane</keyword>
<name>A0ABU7W5K6_9FLAO</name>
<dbReference type="EMBL" id="JAZHOU010000001">
    <property type="protein sequence ID" value="MEF3078399.1"/>
    <property type="molecule type" value="Genomic_DNA"/>
</dbReference>
<evidence type="ECO:0000313" key="5">
    <source>
        <dbReference type="EMBL" id="MEF3078399.1"/>
    </source>
</evidence>
<accession>A0ABU7W5K6</accession>
<organism evidence="5 6">
    <name type="scientific">Winogradskyella poriferorum</name>
    <dbReference type="NCBI Taxonomy" id="307627"/>
    <lineage>
        <taxon>Bacteria</taxon>
        <taxon>Pseudomonadati</taxon>
        <taxon>Bacteroidota</taxon>
        <taxon>Flavobacteriia</taxon>
        <taxon>Flavobacteriales</taxon>
        <taxon>Flavobacteriaceae</taxon>
        <taxon>Winogradskyella</taxon>
    </lineage>
</organism>
<sequence>MAIQIRQYILVLLLSFNFSFCAFSQETESRISLSEILSILEQHYKVQFNYAEDAVSGILVEPPKSTLSLNEALSYLEIQTDFQYQITEDNMILVIANNPAFDLQKLSEVMVSGYIVKGINKLSNGSFEIKVSEFDILPGLVETDVLQAVQAFPGIQSINETVSNINIRGGSHDQNLILWDDIKMYQSGHFFGLISMFNPQITQRVSLTKNGSSTEFTDGVSGTISMETDKNINKVFNGNIGVNFIDANGFVDVPISKKSSLQVAARKALSDFTETPTYNNFFERISQDTEVENNTMSITNSDKTFDFYDASLRWIYKINKNEILRVNFINATNELVFNENTTIDAIEDSRESSLSQHSIAGAISYSKVWNTKWQTVFEAYETDYKLKSINANLLDSQRFLQENKISETSLKLKANHKFNGRFQLLSGYHFVETKMTNLDDVDVPRFKLLVSEVVRTHGVFSQLSYKSNDKNTNITSGIRYNYIDKFSKHLLEPRLSFSHKFLDFFSVEVLGEFKHQNSSQIINFQNDFLGIEKRRWQLSNDNDIPVILSRQASLGLSYSQNGWLVSAEGYYKKIKGITTQSQGFQNQYEFVRTSGFNEVGGLDFIVRKRLNNFNSWLSYSFMNSDYTFSDSPESTFPSNYDIRHAITLGTNYTSGKLKVSAGLNWNSGRPTTIPIEGNELSNGEINYNRTNSSKLKDYLRVDVSALYNFRLSTATNANLGLSVWNLLNRENIINSFYRINNNAVTEVKQQSLGITPNLIFRVNF</sequence>
<comment type="caution">
    <text evidence="5">The sequence shown here is derived from an EMBL/GenBank/DDBJ whole genome shotgun (WGS) entry which is preliminary data.</text>
</comment>
<evidence type="ECO:0000256" key="1">
    <source>
        <dbReference type="ARBA" id="ARBA00004442"/>
    </source>
</evidence>
<evidence type="ECO:0000313" key="6">
    <source>
        <dbReference type="Proteomes" id="UP001356704"/>
    </source>
</evidence>
<gene>
    <name evidence="5" type="ORF">V1468_05255</name>
</gene>
<protein>
    <submittedName>
        <fullName evidence="5">TonB-dependent receptor plug domain-containing protein</fullName>
    </submittedName>
</protein>